<sequence length="50" mass="5406">MSILTGLALQAVFNAAMTTQLVFQRPASPVLHVVHTKYSRFAFVSAARAS</sequence>
<keyword evidence="2" id="KW-1185">Reference proteome</keyword>
<protein>
    <submittedName>
        <fullName evidence="1">Uncharacterized protein</fullName>
    </submittedName>
</protein>
<dbReference type="RefSeq" id="WP_179538661.1">
    <property type="nucleotide sequence ID" value="NZ_JACBYV010000001.1"/>
</dbReference>
<dbReference type="EMBL" id="JACBYV010000001">
    <property type="protein sequence ID" value="NYH73751.1"/>
    <property type="molecule type" value="Genomic_DNA"/>
</dbReference>
<comment type="caution">
    <text evidence="1">The sequence shown here is derived from an EMBL/GenBank/DDBJ whole genome shotgun (WGS) entry which is preliminary data.</text>
</comment>
<proteinExistence type="predicted"/>
<gene>
    <name evidence="1" type="ORF">FHR27_002361</name>
</gene>
<organism evidence="1 2">
    <name type="scientific">Phytopseudomonas flavescens</name>
    <dbReference type="NCBI Taxonomy" id="29435"/>
    <lineage>
        <taxon>Bacteria</taxon>
        <taxon>Pseudomonadati</taxon>
        <taxon>Pseudomonadota</taxon>
        <taxon>Gammaproteobacteria</taxon>
        <taxon>Pseudomonadales</taxon>
        <taxon>Pseudomonadaceae</taxon>
        <taxon>Phytopseudomonas</taxon>
    </lineage>
</organism>
<accession>A0A7Y9XLU1</accession>
<reference evidence="1 2" key="1">
    <citation type="submission" date="2020-07" db="EMBL/GenBank/DDBJ databases">
        <title>Genomic analyses of the natural microbiome of Caenorhabditis elegans.</title>
        <authorList>
            <person name="Samuel B."/>
        </authorList>
    </citation>
    <scope>NUCLEOTIDE SEQUENCE [LARGE SCALE GENOMIC DNA]</scope>
    <source>
        <strain evidence="1 2">BIGb0408</strain>
    </source>
</reference>
<name>A0A7Y9XLU1_9GAMM</name>
<evidence type="ECO:0000313" key="2">
    <source>
        <dbReference type="Proteomes" id="UP000578688"/>
    </source>
</evidence>
<dbReference type="Proteomes" id="UP000578688">
    <property type="component" value="Unassembled WGS sequence"/>
</dbReference>
<evidence type="ECO:0000313" key="1">
    <source>
        <dbReference type="EMBL" id="NYH73751.1"/>
    </source>
</evidence>
<dbReference type="AlphaFoldDB" id="A0A7Y9XLU1"/>